<name>A0A9P1I130_9PELO</name>
<dbReference type="SUPFAM" id="SSF50998">
    <property type="entry name" value="Quinoprotein alcohol dehydrogenase-like"/>
    <property type="match status" value="2"/>
</dbReference>
<dbReference type="EMBL" id="CANHGI010000001">
    <property type="protein sequence ID" value="CAI5437654.1"/>
    <property type="molecule type" value="Genomic_DNA"/>
</dbReference>
<dbReference type="GO" id="GO:0000462">
    <property type="term" value="P:maturation of SSU-rRNA from tricistronic rRNA transcript (SSU-rRNA, 5.8S rRNA, LSU-rRNA)"/>
    <property type="evidence" value="ECO:0007669"/>
    <property type="project" value="InterPro"/>
</dbReference>
<dbReference type="GO" id="GO:0032040">
    <property type="term" value="C:small-subunit processome"/>
    <property type="evidence" value="ECO:0007669"/>
    <property type="project" value="TreeGrafter"/>
</dbReference>
<comment type="caution">
    <text evidence="1">The sequence shown here is derived from an EMBL/GenBank/DDBJ whole genome shotgun (WGS) entry which is preliminary data.</text>
</comment>
<dbReference type="AlphaFoldDB" id="A0A9P1I130"/>
<dbReference type="PANTHER" id="PTHR44163:SF1">
    <property type="entry name" value="U3 SMALL NUCLEOLAR RNA-ASSOCIATED PROTEIN 4 HOMOLOG"/>
    <property type="match status" value="1"/>
</dbReference>
<reference evidence="1" key="1">
    <citation type="submission" date="2022-11" db="EMBL/GenBank/DDBJ databases">
        <authorList>
            <person name="Kikuchi T."/>
        </authorList>
    </citation>
    <scope>NUCLEOTIDE SEQUENCE</scope>
    <source>
        <strain evidence="1">PS1010</strain>
    </source>
</reference>
<dbReference type="Gene3D" id="2.130.10.10">
    <property type="entry name" value="YVTN repeat-like/Quinoprotein amine dehydrogenase"/>
    <property type="match status" value="1"/>
</dbReference>
<dbReference type="InterPro" id="IPR046351">
    <property type="entry name" value="UTP4"/>
</dbReference>
<dbReference type="OrthoDB" id="8883818at2759"/>
<keyword evidence="2" id="KW-1185">Reference proteome</keyword>
<dbReference type="PANTHER" id="PTHR44163">
    <property type="entry name" value="U3 SMALL NUCLEOLAR RNA-ASSOCIATED PROTEIN 4 HOMOLOG"/>
    <property type="match status" value="1"/>
</dbReference>
<dbReference type="Proteomes" id="UP001152747">
    <property type="component" value="Unassembled WGS sequence"/>
</dbReference>
<proteinExistence type="predicted"/>
<dbReference type="InterPro" id="IPR011047">
    <property type="entry name" value="Quinoprotein_ADH-like_sf"/>
</dbReference>
<dbReference type="GO" id="GO:0003723">
    <property type="term" value="F:RNA binding"/>
    <property type="evidence" value="ECO:0007669"/>
    <property type="project" value="TreeGrafter"/>
</dbReference>
<dbReference type="InterPro" id="IPR015943">
    <property type="entry name" value="WD40/YVTN_repeat-like_dom_sf"/>
</dbReference>
<sequence>MSIAVENDEIACGAVSRTARIIAIDEKSGKLAVVRKQRTPNSHDYIELYNILTGWLATPELVICPDNGSIEHAMFVAGGELMTSHANGSICFIDPHDNRRIKRVQVAASTIWSACDHSTANSEPLSRVALISHSSLLYFYDVISKTILSSISLGVDSRLFDVTSNGELVGVGTIDGVMIAGNGKVQRVLKLDRENRRDPTIAWSVLFWKSDLLACGDSRGTVTLWNPLNGLLIQSIDCMQSHILTMCLVDGDLNIAGVDPRITTIKKLTSGEFNVTRRRNGPIRDVRCLASYDDRIYASGEDFEIYVGKDGCRQLLIQWHKQLQIGGTIIASGGENFVDIYWKQFGEDASAEILQQHHREVFLAKIFAPKQSIITCWNLSTCGQFLAIGTSYDVSIYTIQPETRKKIRKLSTFSTIQPTALQILEEFVYVATGNFEIIKFKLTSTQSAGKTIVEQSDCGAIVKMDISICAKTIAVITSRSQLFIINSETGESRLAKVELPIDLAATANSIYVVGTQPAFSENCDTKKVFFEVGVSNGLVKRSTSSNALKMIPTSKTSLVPGLPVSILKIDQERLILSSYDGHWAILDVVNNSIYNAFEENKQSEVVPTKTTRRIRKNSSISEDIEPIQNNRIVIIRVNGDQQPKTQGFQLRKFGMQ</sequence>
<protein>
    <submittedName>
        <fullName evidence="1">Uncharacterized protein</fullName>
    </submittedName>
</protein>
<organism evidence="1 2">
    <name type="scientific">Caenorhabditis angaria</name>
    <dbReference type="NCBI Taxonomy" id="860376"/>
    <lineage>
        <taxon>Eukaryota</taxon>
        <taxon>Metazoa</taxon>
        <taxon>Ecdysozoa</taxon>
        <taxon>Nematoda</taxon>
        <taxon>Chromadorea</taxon>
        <taxon>Rhabditida</taxon>
        <taxon>Rhabditina</taxon>
        <taxon>Rhabditomorpha</taxon>
        <taxon>Rhabditoidea</taxon>
        <taxon>Rhabditidae</taxon>
        <taxon>Peloderinae</taxon>
        <taxon>Caenorhabditis</taxon>
    </lineage>
</organism>
<evidence type="ECO:0000313" key="2">
    <source>
        <dbReference type="Proteomes" id="UP001152747"/>
    </source>
</evidence>
<dbReference type="GO" id="GO:0030686">
    <property type="term" value="C:90S preribosome"/>
    <property type="evidence" value="ECO:0007669"/>
    <property type="project" value="InterPro"/>
</dbReference>
<gene>
    <name evidence="1" type="ORF">CAMP_LOCUS291</name>
</gene>
<dbReference type="GO" id="GO:0034455">
    <property type="term" value="C:t-UTP complex"/>
    <property type="evidence" value="ECO:0007669"/>
    <property type="project" value="TreeGrafter"/>
</dbReference>
<evidence type="ECO:0000313" key="1">
    <source>
        <dbReference type="EMBL" id="CAI5437654.1"/>
    </source>
</evidence>
<accession>A0A9P1I130</accession>